<organism evidence="3 4">
    <name type="scientific">Polypedilum vanderplanki</name>
    <name type="common">Sleeping chironomid midge</name>
    <dbReference type="NCBI Taxonomy" id="319348"/>
    <lineage>
        <taxon>Eukaryota</taxon>
        <taxon>Metazoa</taxon>
        <taxon>Ecdysozoa</taxon>
        <taxon>Arthropoda</taxon>
        <taxon>Hexapoda</taxon>
        <taxon>Insecta</taxon>
        <taxon>Pterygota</taxon>
        <taxon>Neoptera</taxon>
        <taxon>Endopterygota</taxon>
        <taxon>Diptera</taxon>
        <taxon>Nematocera</taxon>
        <taxon>Chironomoidea</taxon>
        <taxon>Chironomidae</taxon>
        <taxon>Chironominae</taxon>
        <taxon>Polypedilum</taxon>
        <taxon>Polypedilum</taxon>
    </lineage>
</organism>
<evidence type="ECO:0000313" key="3">
    <source>
        <dbReference type="EMBL" id="KAG5677043.1"/>
    </source>
</evidence>
<dbReference type="Pfam" id="PF15389">
    <property type="entry name" value="DUF4612"/>
    <property type="match status" value="1"/>
</dbReference>
<evidence type="ECO:0000256" key="1">
    <source>
        <dbReference type="SAM" id="MobiDB-lite"/>
    </source>
</evidence>
<evidence type="ECO:0000313" key="4">
    <source>
        <dbReference type="Proteomes" id="UP001107558"/>
    </source>
</evidence>
<feature type="compositionally biased region" description="Basic and acidic residues" evidence="1">
    <location>
        <begin position="30"/>
        <end position="41"/>
    </location>
</feature>
<accession>A0A9J6C5D6</accession>
<sequence>MLPFFFLSFVCFYYAIEDAGDDEDPNEENEQQHKEKEKIDEELQLSEGSSPEPNSNEVIIPILKKNGPLLQSQEISTSQQNFFKMLDQKIEQGPDYDSSSETEIALEEARLNSLVQHWESASLSASMCSSTSRSLQNTPVRSAPLTRPQLRSQFQQPLSAELLTQQQMIKQLQQHQVNQAAVAAVGNLSINSPKRIELNSSNRQQLLTQTIIHQTYGVQAPQQTIQQAHILAQYQQQQQTQSMQLRQLSASSVVPSANYSPPIPGATTNTNIPQTTSNRNLACLQMSYFSTQPNSVPYSGGDSVQVQPPQEPRFPHAISVNRLAPQVQRQLRETQELIKQAGDCPPMYQSTYQSSASLRTQSRTGLRRPTLETQYSVGNSELS</sequence>
<gene>
    <name evidence="3" type="ORF">PVAND_006828</name>
</gene>
<dbReference type="PANTHER" id="PTHR14974">
    <property type="entry name" value="SIMILAR TO RIKEN CDNA 1700025G04 GENE"/>
    <property type="match status" value="1"/>
</dbReference>
<protein>
    <submittedName>
        <fullName evidence="3">Uncharacterized protein</fullName>
    </submittedName>
</protein>
<dbReference type="PANTHER" id="PTHR14974:SF3">
    <property type="entry name" value="SIMILAR TO RIKEN CDNA 1700025G04 GENE"/>
    <property type="match status" value="1"/>
</dbReference>
<dbReference type="Proteomes" id="UP001107558">
    <property type="component" value="Chromosome 2"/>
</dbReference>
<keyword evidence="2" id="KW-0732">Signal</keyword>
<name>A0A9J6C5D6_POLVA</name>
<comment type="caution">
    <text evidence="3">The sequence shown here is derived from an EMBL/GenBank/DDBJ whole genome shotgun (WGS) entry which is preliminary data.</text>
</comment>
<dbReference type="OrthoDB" id="5919401at2759"/>
<feature type="chain" id="PRO_5039952440" evidence="2">
    <location>
        <begin position="16"/>
        <end position="383"/>
    </location>
</feature>
<dbReference type="InterPro" id="IPR027967">
    <property type="entry name" value="DUF4612"/>
</dbReference>
<dbReference type="AlphaFoldDB" id="A0A9J6C5D6"/>
<proteinExistence type="predicted"/>
<feature type="region of interest" description="Disordered" evidence="1">
    <location>
        <begin position="20"/>
        <end position="56"/>
    </location>
</feature>
<dbReference type="EMBL" id="JADBJN010000002">
    <property type="protein sequence ID" value="KAG5677043.1"/>
    <property type="molecule type" value="Genomic_DNA"/>
</dbReference>
<evidence type="ECO:0000256" key="2">
    <source>
        <dbReference type="SAM" id="SignalP"/>
    </source>
</evidence>
<feature type="compositionally biased region" description="Acidic residues" evidence="1">
    <location>
        <begin position="20"/>
        <end position="29"/>
    </location>
</feature>
<feature type="signal peptide" evidence="2">
    <location>
        <begin position="1"/>
        <end position="15"/>
    </location>
</feature>
<reference evidence="3" key="1">
    <citation type="submission" date="2021-03" db="EMBL/GenBank/DDBJ databases">
        <title>Chromosome level genome of the anhydrobiotic midge Polypedilum vanderplanki.</title>
        <authorList>
            <person name="Yoshida Y."/>
            <person name="Kikawada T."/>
            <person name="Gusev O."/>
        </authorList>
    </citation>
    <scope>NUCLEOTIDE SEQUENCE</scope>
    <source>
        <strain evidence="3">NIAS01</strain>
        <tissue evidence="3">Whole body or cell culture</tissue>
    </source>
</reference>
<feature type="compositionally biased region" description="Low complexity" evidence="1">
    <location>
        <begin position="46"/>
        <end position="56"/>
    </location>
</feature>
<keyword evidence="4" id="KW-1185">Reference proteome</keyword>